<evidence type="ECO:0000256" key="1">
    <source>
        <dbReference type="SAM" id="Phobius"/>
    </source>
</evidence>
<accession>A0ABY6HQP8</accession>
<dbReference type="InterPro" id="IPR036390">
    <property type="entry name" value="WH_DNA-bd_sf"/>
</dbReference>
<dbReference type="InterPro" id="IPR036388">
    <property type="entry name" value="WH-like_DNA-bd_sf"/>
</dbReference>
<dbReference type="Proteomes" id="UP001208689">
    <property type="component" value="Chromosome"/>
</dbReference>
<evidence type="ECO:0000313" key="3">
    <source>
        <dbReference type="EMBL" id="UYP45741.1"/>
    </source>
</evidence>
<proteinExistence type="predicted"/>
<feature type="transmembrane region" description="Helical" evidence="1">
    <location>
        <begin position="141"/>
        <end position="162"/>
    </location>
</feature>
<dbReference type="Gene3D" id="1.10.10.10">
    <property type="entry name" value="Winged helix-like DNA-binding domain superfamily/Winged helix DNA-binding domain"/>
    <property type="match status" value="1"/>
</dbReference>
<dbReference type="Pfam" id="PF24038">
    <property type="entry name" value="DUF7347"/>
    <property type="match status" value="1"/>
</dbReference>
<dbReference type="InterPro" id="IPR055771">
    <property type="entry name" value="DUF7347"/>
</dbReference>
<dbReference type="SMART" id="SM00418">
    <property type="entry name" value="HTH_ARSR"/>
    <property type="match status" value="1"/>
</dbReference>
<keyword evidence="4" id="KW-1185">Reference proteome</keyword>
<organism evidence="3 4">
    <name type="scientific">Candidatus Lokiarchaeum ossiferum</name>
    <dbReference type="NCBI Taxonomy" id="2951803"/>
    <lineage>
        <taxon>Archaea</taxon>
        <taxon>Promethearchaeati</taxon>
        <taxon>Promethearchaeota</taxon>
        <taxon>Promethearchaeia</taxon>
        <taxon>Promethearchaeales</taxon>
        <taxon>Promethearchaeaceae</taxon>
        <taxon>Candidatus Lokiarchaeum</taxon>
    </lineage>
</organism>
<feature type="domain" description="HTH arsR-type" evidence="2">
    <location>
        <begin position="7"/>
        <end position="79"/>
    </location>
</feature>
<keyword evidence="1" id="KW-0472">Membrane</keyword>
<reference evidence="3" key="1">
    <citation type="submission" date="2022-09" db="EMBL/GenBank/DDBJ databases">
        <title>Actin cytoskeleton and complex cell architecture in an #Asgard archaeon.</title>
        <authorList>
            <person name="Ponce Toledo R.I."/>
            <person name="Schleper C."/>
            <person name="Rodrigues Oliveira T."/>
            <person name="Wollweber F."/>
            <person name="Xu J."/>
            <person name="Rittmann S."/>
            <person name="Klingl A."/>
            <person name="Pilhofer M."/>
        </authorList>
    </citation>
    <scope>NUCLEOTIDE SEQUENCE</scope>
    <source>
        <strain evidence="3">B-35</strain>
    </source>
</reference>
<name>A0ABY6HQP8_9ARCH</name>
<dbReference type="CDD" id="cd00090">
    <property type="entry name" value="HTH_ARSR"/>
    <property type="match status" value="1"/>
</dbReference>
<keyword evidence="1" id="KW-0812">Transmembrane</keyword>
<dbReference type="InterPro" id="IPR001845">
    <property type="entry name" value="HTH_ArsR_DNA-bd_dom"/>
</dbReference>
<evidence type="ECO:0000259" key="2">
    <source>
        <dbReference type="SMART" id="SM00418"/>
    </source>
</evidence>
<dbReference type="InterPro" id="IPR011991">
    <property type="entry name" value="ArsR-like_HTH"/>
</dbReference>
<protein>
    <recommendedName>
        <fullName evidence="2">HTH arsR-type domain-containing protein</fullName>
    </recommendedName>
</protein>
<keyword evidence="1" id="KW-1133">Transmembrane helix</keyword>
<dbReference type="EMBL" id="CP104013">
    <property type="protein sequence ID" value="UYP45741.1"/>
    <property type="molecule type" value="Genomic_DNA"/>
</dbReference>
<feature type="transmembrane region" description="Helical" evidence="1">
    <location>
        <begin position="114"/>
        <end position="135"/>
    </location>
</feature>
<sequence length="183" mass="21015">MSLPTEEIFIQAISHEIRRNILRILLESPKSFTDLLNFFDISSSKLTYHLKHIQGFIEKDVNQFYIITALGKRALNVLDSIKKDLSPEDQPLLKEAYQGQKTYKTSLAVQGMNIIIGTILFTMIISSTILIITMLDPQTPWIIYPISILILGIECSILIWAIKTRKTTPQIMNKLKKHFEEPL</sequence>
<dbReference type="SUPFAM" id="SSF46785">
    <property type="entry name" value="Winged helix' DNA-binding domain"/>
    <property type="match status" value="1"/>
</dbReference>
<gene>
    <name evidence="3" type="ORF">NEF87_002026</name>
</gene>
<evidence type="ECO:0000313" key="4">
    <source>
        <dbReference type="Proteomes" id="UP001208689"/>
    </source>
</evidence>